<reference evidence="2 3" key="1">
    <citation type="journal article" date="2022" name="Nat. Ecol. Evol.">
        <title>A masculinizing supergene underlies an exaggerated male reproductive morph in a spider.</title>
        <authorList>
            <person name="Hendrickx F."/>
            <person name="De Corte Z."/>
            <person name="Sonet G."/>
            <person name="Van Belleghem S.M."/>
            <person name="Kostlbacher S."/>
            <person name="Vangestel C."/>
        </authorList>
    </citation>
    <scope>NUCLEOTIDE SEQUENCE [LARGE SCALE GENOMIC DNA]</scope>
    <source>
        <strain evidence="2">W744_W776</strain>
    </source>
</reference>
<dbReference type="Pfam" id="PF00226">
    <property type="entry name" value="DnaJ"/>
    <property type="match status" value="1"/>
</dbReference>
<dbReference type="CDD" id="cd06257">
    <property type="entry name" value="DnaJ"/>
    <property type="match status" value="1"/>
</dbReference>
<dbReference type="InterPro" id="IPR018253">
    <property type="entry name" value="DnaJ_domain_CS"/>
</dbReference>
<feature type="domain" description="J" evidence="1">
    <location>
        <begin position="41"/>
        <end position="106"/>
    </location>
</feature>
<name>A0AAV6U141_9ARAC</name>
<dbReference type="PROSITE" id="PS50076">
    <property type="entry name" value="DNAJ_2"/>
    <property type="match status" value="1"/>
</dbReference>
<dbReference type="PRINTS" id="PR00625">
    <property type="entry name" value="JDOMAIN"/>
</dbReference>
<keyword evidence="3" id="KW-1185">Reference proteome</keyword>
<evidence type="ECO:0000313" key="2">
    <source>
        <dbReference type="EMBL" id="KAG8177361.1"/>
    </source>
</evidence>
<dbReference type="AlphaFoldDB" id="A0AAV6U141"/>
<gene>
    <name evidence="2" type="ORF">JTE90_028356</name>
</gene>
<dbReference type="PANTHER" id="PTHR44873:SF1">
    <property type="entry name" value="DNAJ HOMOLOG SUBFAMILY C MEMBER 30, MITOCHONDRIAL"/>
    <property type="match status" value="1"/>
</dbReference>
<dbReference type="InterPro" id="IPR001623">
    <property type="entry name" value="DnaJ_domain"/>
</dbReference>
<dbReference type="SUPFAM" id="SSF46565">
    <property type="entry name" value="Chaperone J-domain"/>
    <property type="match status" value="1"/>
</dbReference>
<proteinExistence type="predicted"/>
<sequence length="195" mass="22841">MGVSELKLLRFYNFNKQIKPLKFQITSRYLSDNASSNPKTNLYETLGLNSTATSGEIKKAYYDLSFKYHPDRNENNVDASNKFREVTEAYEILGNYGLKKRYDKGLPLPLSKQKSATLRPVKEINIPLQKFYDSRQSKSSAYWRVEDEEVKRPKESDFERKNRKFDEDFESSKSIRGFLAAVTIVFFLTYKFYSP</sequence>
<dbReference type="InterPro" id="IPR053025">
    <property type="entry name" value="Mito_ATP_Synthase-Asso"/>
</dbReference>
<dbReference type="Gene3D" id="1.10.287.110">
    <property type="entry name" value="DnaJ domain"/>
    <property type="match status" value="1"/>
</dbReference>
<comment type="caution">
    <text evidence="2">The sequence shown here is derived from an EMBL/GenBank/DDBJ whole genome shotgun (WGS) entry which is preliminary data.</text>
</comment>
<protein>
    <recommendedName>
        <fullName evidence="1">J domain-containing protein</fullName>
    </recommendedName>
</protein>
<evidence type="ECO:0000259" key="1">
    <source>
        <dbReference type="PROSITE" id="PS50076"/>
    </source>
</evidence>
<dbReference type="EMBL" id="JAFNEN010000785">
    <property type="protein sequence ID" value="KAG8177361.1"/>
    <property type="molecule type" value="Genomic_DNA"/>
</dbReference>
<dbReference type="PANTHER" id="PTHR44873">
    <property type="entry name" value="DNAJ HOMOLOG SUBFAMILY C MEMBER 30, MITOCHONDRIAL"/>
    <property type="match status" value="1"/>
</dbReference>
<dbReference type="Proteomes" id="UP000827092">
    <property type="component" value="Unassembled WGS sequence"/>
</dbReference>
<dbReference type="PROSITE" id="PS00636">
    <property type="entry name" value="DNAJ_1"/>
    <property type="match status" value="1"/>
</dbReference>
<organism evidence="2 3">
    <name type="scientific">Oedothorax gibbosus</name>
    <dbReference type="NCBI Taxonomy" id="931172"/>
    <lineage>
        <taxon>Eukaryota</taxon>
        <taxon>Metazoa</taxon>
        <taxon>Ecdysozoa</taxon>
        <taxon>Arthropoda</taxon>
        <taxon>Chelicerata</taxon>
        <taxon>Arachnida</taxon>
        <taxon>Araneae</taxon>
        <taxon>Araneomorphae</taxon>
        <taxon>Entelegynae</taxon>
        <taxon>Araneoidea</taxon>
        <taxon>Linyphiidae</taxon>
        <taxon>Erigoninae</taxon>
        <taxon>Oedothorax</taxon>
    </lineage>
</organism>
<dbReference type="SMART" id="SM00271">
    <property type="entry name" value="DnaJ"/>
    <property type="match status" value="1"/>
</dbReference>
<accession>A0AAV6U141</accession>
<dbReference type="InterPro" id="IPR036869">
    <property type="entry name" value="J_dom_sf"/>
</dbReference>
<evidence type="ECO:0000313" key="3">
    <source>
        <dbReference type="Proteomes" id="UP000827092"/>
    </source>
</evidence>